<feature type="compositionally biased region" description="Polar residues" evidence="6">
    <location>
        <begin position="168"/>
        <end position="183"/>
    </location>
</feature>
<dbReference type="Proteomes" id="UP000276133">
    <property type="component" value="Unassembled WGS sequence"/>
</dbReference>
<dbReference type="SUPFAM" id="SSF50729">
    <property type="entry name" value="PH domain-like"/>
    <property type="match status" value="1"/>
</dbReference>
<dbReference type="Pfam" id="PF01237">
    <property type="entry name" value="Oxysterol_BP"/>
    <property type="match status" value="1"/>
</dbReference>
<evidence type="ECO:0000256" key="5">
    <source>
        <dbReference type="ARBA" id="ARBA00023121"/>
    </source>
</evidence>
<dbReference type="OrthoDB" id="1854502at2759"/>
<feature type="compositionally biased region" description="Polar residues" evidence="6">
    <location>
        <begin position="827"/>
        <end position="843"/>
    </location>
</feature>
<feature type="domain" description="PH" evidence="7">
    <location>
        <begin position="64"/>
        <end position="159"/>
    </location>
</feature>
<keyword evidence="5" id="KW-0446">Lipid-binding</keyword>
<dbReference type="SMART" id="SM00233">
    <property type="entry name" value="PH"/>
    <property type="match status" value="1"/>
</dbReference>
<feature type="region of interest" description="Disordered" evidence="6">
    <location>
        <begin position="168"/>
        <end position="191"/>
    </location>
</feature>
<feature type="compositionally biased region" description="Basic and acidic residues" evidence="6">
    <location>
        <begin position="817"/>
        <end position="826"/>
    </location>
</feature>
<evidence type="ECO:0000313" key="9">
    <source>
        <dbReference type="Proteomes" id="UP000276133"/>
    </source>
</evidence>
<feature type="region of interest" description="Disordered" evidence="6">
    <location>
        <begin position="314"/>
        <end position="382"/>
    </location>
</feature>
<dbReference type="EMBL" id="REGN01006835">
    <property type="protein sequence ID" value="RNA08157.1"/>
    <property type="molecule type" value="Genomic_DNA"/>
</dbReference>
<evidence type="ECO:0000256" key="3">
    <source>
        <dbReference type="ARBA" id="ARBA00022553"/>
    </source>
</evidence>
<evidence type="ECO:0000256" key="4">
    <source>
        <dbReference type="ARBA" id="ARBA00023055"/>
    </source>
</evidence>
<feature type="region of interest" description="Disordered" evidence="6">
    <location>
        <begin position="445"/>
        <end position="470"/>
    </location>
</feature>
<proteinExistence type="inferred from homology"/>
<dbReference type="PANTHER" id="PTHR10972">
    <property type="entry name" value="OXYSTEROL-BINDING PROTEIN-RELATED"/>
    <property type="match status" value="1"/>
</dbReference>
<feature type="compositionally biased region" description="Polar residues" evidence="6">
    <location>
        <begin position="1"/>
        <end position="14"/>
    </location>
</feature>
<dbReference type="SUPFAM" id="SSF144000">
    <property type="entry name" value="Oxysterol-binding protein-like"/>
    <property type="match status" value="1"/>
</dbReference>
<feature type="compositionally biased region" description="Polar residues" evidence="6">
    <location>
        <begin position="452"/>
        <end position="462"/>
    </location>
</feature>
<protein>
    <submittedName>
        <fullName evidence="8">Oxysterol-binding 1 isoform X4</fullName>
    </submittedName>
</protein>
<feature type="compositionally biased region" description="Basic and acidic residues" evidence="6">
    <location>
        <begin position="790"/>
        <end position="805"/>
    </location>
</feature>
<reference evidence="8 9" key="1">
    <citation type="journal article" date="2018" name="Sci. Rep.">
        <title>Genomic signatures of local adaptation to the degree of environmental predictability in rotifers.</title>
        <authorList>
            <person name="Franch-Gras L."/>
            <person name="Hahn C."/>
            <person name="Garcia-Roger E.M."/>
            <person name="Carmona M.J."/>
            <person name="Serra M."/>
            <person name="Gomez A."/>
        </authorList>
    </citation>
    <scope>NUCLEOTIDE SEQUENCE [LARGE SCALE GENOMIC DNA]</scope>
    <source>
        <strain evidence="8">HYR1</strain>
    </source>
</reference>
<evidence type="ECO:0000256" key="6">
    <source>
        <dbReference type="SAM" id="MobiDB-lite"/>
    </source>
</evidence>
<gene>
    <name evidence="8" type="ORF">BpHYR1_045487</name>
</gene>
<evidence type="ECO:0000313" key="8">
    <source>
        <dbReference type="EMBL" id="RNA08157.1"/>
    </source>
</evidence>
<evidence type="ECO:0000259" key="7">
    <source>
        <dbReference type="PROSITE" id="PS50003"/>
    </source>
</evidence>
<dbReference type="Gene3D" id="2.40.160.120">
    <property type="match status" value="1"/>
</dbReference>
<feature type="region of interest" description="Disordered" evidence="6">
    <location>
        <begin position="781"/>
        <end position="805"/>
    </location>
</feature>
<feature type="region of interest" description="Disordered" evidence="6">
    <location>
        <begin position="1"/>
        <end position="35"/>
    </location>
</feature>
<dbReference type="InterPro" id="IPR011993">
    <property type="entry name" value="PH-like_dom_sf"/>
</dbReference>
<dbReference type="GO" id="GO:0005886">
    <property type="term" value="C:plasma membrane"/>
    <property type="evidence" value="ECO:0007669"/>
    <property type="project" value="TreeGrafter"/>
</dbReference>
<dbReference type="Gene3D" id="2.30.29.30">
    <property type="entry name" value="Pleckstrin-homology domain (PH domain)/Phosphotyrosine-binding domain (PTB)"/>
    <property type="match status" value="1"/>
</dbReference>
<dbReference type="GO" id="GO:0032934">
    <property type="term" value="F:sterol binding"/>
    <property type="evidence" value="ECO:0007669"/>
    <property type="project" value="TreeGrafter"/>
</dbReference>
<keyword evidence="2" id="KW-0813">Transport</keyword>
<dbReference type="PROSITE" id="PS50003">
    <property type="entry name" value="PH_DOMAIN"/>
    <property type="match status" value="1"/>
</dbReference>
<name>A0A3M7Q9M0_BRAPC</name>
<dbReference type="AlphaFoldDB" id="A0A3M7Q9M0"/>
<keyword evidence="3" id="KW-0597">Phosphoprotein</keyword>
<dbReference type="FunFam" id="2.40.160.120:FF:000031">
    <property type="entry name" value="Oxysterol-binding protein 2"/>
    <property type="match status" value="1"/>
</dbReference>
<keyword evidence="9" id="KW-1185">Reference proteome</keyword>
<evidence type="ECO:0000256" key="1">
    <source>
        <dbReference type="ARBA" id="ARBA00008842"/>
    </source>
</evidence>
<feature type="compositionally biased region" description="Basic and acidic residues" evidence="6">
    <location>
        <begin position="366"/>
        <end position="375"/>
    </location>
</feature>
<evidence type="ECO:0000256" key="2">
    <source>
        <dbReference type="ARBA" id="ARBA00022448"/>
    </source>
</evidence>
<dbReference type="InterPro" id="IPR001849">
    <property type="entry name" value="PH_domain"/>
</dbReference>
<organism evidence="8 9">
    <name type="scientific">Brachionus plicatilis</name>
    <name type="common">Marine rotifer</name>
    <name type="synonym">Brachionus muelleri</name>
    <dbReference type="NCBI Taxonomy" id="10195"/>
    <lineage>
        <taxon>Eukaryota</taxon>
        <taxon>Metazoa</taxon>
        <taxon>Spiralia</taxon>
        <taxon>Gnathifera</taxon>
        <taxon>Rotifera</taxon>
        <taxon>Eurotatoria</taxon>
        <taxon>Monogononta</taxon>
        <taxon>Pseudotrocha</taxon>
        <taxon>Ploima</taxon>
        <taxon>Brachionidae</taxon>
        <taxon>Brachionus</taxon>
    </lineage>
</organism>
<dbReference type="PANTHER" id="PTHR10972:SF205">
    <property type="entry name" value="OXYSTEROL-BINDING PROTEIN 1"/>
    <property type="match status" value="1"/>
</dbReference>
<comment type="caution">
    <text evidence="8">The sequence shown here is derived from an EMBL/GenBank/DDBJ whole genome shotgun (WGS) entry which is preliminary data.</text>
</comment>
<comment type="similarity">
    <text evidence="1">Belongs to the OSBP family.</text>
</comment>
<dbReference type="STRING" id="10195.A0A3M7Q9M0"/>
<dbReference type="InterPro" id="IPR000648">
    <property type="entry name" value="Oxysterol-bd"/>
</dbReference>
<dbReference type="GO" id="GO:0097038">
    <property type="term" value="C:perinuclear endoplasmic reticulum"/>
    <property type="evidence" value="ECO:0007669"/>
    <property type="project" value="TreeGrafter"/>
</dbReference>
<keyword evidence="4" id="KW-0445">Lipid transport</keyword>
<sequence length="908" mass="103874">MSGQKNQPPIQQMSRPLAIESAPQPKRSDAELTEANISPVQTSITSLLNKEAISAPNPATSSNTGNMSGHLLKWTNYIKGYQRRWISINNGLLSYFRSPNEMDHTCRGAINLANATIHQNEDGVSFIVSNGTSNQTFHLRASNEIEKQKWINALELAKKKAYQLGHKNPNSNLSPILGQSNQNDSDDEDPTLEAEKNELENLLQVLKLKLNELSLSYEFVLKHSNALSKLLTELEHTQTRPEELTIKTINEQSTLYKVAMIGVMGHCQEFINLALFRTRKMNKILQSEREMRLRLEEMVQEMAKQQVNFETQLKKNGKKRGQHSQKPSLSLQHQQKLTDSEASQKMTPSTSSGLALASQDVTDSQEQSKHDNQDNKDDDEDQYYDDEFHDAVEDVTQFSVTLPRQKLSMHNRNPSNLSKLYIQESDMSSGDDDEQTIKVTMQTNKQEENGKLPNSTQSTALSATKKKTSSAEIQLVNNKRPMRQRRTQVPIRPNYSINLWSIMKNCIGKDLSKIPIPVNFSEPLSMLQRITEELEYSELLDQAAACEDQWEQMAYVAAFTITSYSTTANRTNKPFNPLLGETYEFDRVDDLGWRSLCEQVSHHPPGMAMHTESVKDWKLYQELTVSSKFRGQYLQVIPLGTTHLEFKKTGHHYTYRKIATFVRNIIVGKLWIDNVGEMDIINHKTKDVCHLKYFAYSYFSRDPPRKVTGIITDSNNVARYVLNGTWTEQIEGAPVLNPQVVTQQTQLNTGKSKILWKRRIPPAYLESMHNFTEFTVQLNEPEDGVAPTDSRLRPDQRLMEEGKWDEANTEKLRLEEKQRTARKAREQTTMTNKAEGAKNTSGNLEDEEEDINALTIKKLNSISESHDYEPVWFQKTIDPITKLPIHVFKNEYWEKKASGDWSKCSDIY</sequence>
<feature type="region of interest" description="Disordered" evidence="6">
    <location>
        <begin position="817"/>
        <end position="847"/>
    </location>
</feature>
<dbReference type="Pfam" id="PF00169">
    <property type="entry name" value="PH"/>
    <property type="match status" value="1"/>
</dbReference>
<feature type="compositionally biased region" description="Polar residues" evidence="6">
    <location>
        <begin position="324"/>
        <end position="365"/>
    </location>
</feature>
<accession>A0A3M7Q9M0</accession>
<dbReference type="InterPro" id="IPR037239">
    <property type="entry name" value="OSBP_sf"/>
</dbReference>
<dbReference type="GO" id="GO:0005829">
    <property type="term" value="C:cytosol"/>
    <property type="evidence" value="ECO:0007669"/>
    <property type="project" value="TreeGrafter"/>
</dbReference>
<dbReference type="GO" id="GO:0006869">
    <property type="term" value="P:lipid transport"/>
    <property type="evidence" value="ECO:0007669"/>
    <property type="project" value="UniProtKB-KW"/>
</dbReference>